<organism evidence="1 2">
    <name type="scientific">Phanerochaete carnosa (strain HHB-10118-sp)</name>
    <name type="common">White-rot fungus</name>
    <name type="synonym">Peniophora carnosa</name>
    <dbReference type="NCBI Taxonomy" id="650164"/>
    <lineage>
        <taxon>Eukaryota</taxon>
        <taxon>Fungi</taxon>
        <taxon>Dikarya</taxon>
        <taxon>Basidiomycota</taxon>
        <taxon>Agaricomycotina</taxon>
        <taxon>Agaricomycetes</taxon>
        <taxon>Polyporales</taxon>
        <taxon>Phanerochaetaceae</taxon>
        <taxon>Phanerochaete</taxon>
    </lineage>
</organism>
<proteinExistence type="predicted"/>
<dbReference type="InterPro" id="IPR029063">
    <property type="entry name" value="SAM-dependent_MTases_sf"/>
</dbReference>
<evidence type="ECO:0000313" key="1">
    <source>
        <dbReference type="EMBL" id="EKM54140.1"/>
    </source>
</evidence>
<dbReference type="InterPro" id="IPR019410">
    <property type="entry name" value="Methyltransf_16"/>
</dbReference>
<dbReference type="GeneID" id="18912917"/>
<accession>K5W4R0</accession>
<dbReference type="HOGENOM" id="CLU_061628_0_0_1"/>
<dbReference type="EMBL" id="JH930473">
    <property type="protein sequence ID" value="EKM54140.1"/>
    <property type="molecule type" value="Genomic_DNA"/>
</dbReference>
<sequence length="322" mass="35507">MDSQPISLGLCRLPEGSSLITDADEEVFLLYTDLARKQSCAEQGGDNFRGLGYLERHKDVLSLEFTYPAKQSQAAGRAKGKSSKKKNTETEFETLEVQLAQDKTALHSRKGDTGSVLWRASAEFAQLVLRQYHSRDPNALLNSVRLQEANVLELGAGTGLLGVIFAPLAEHYTVTDIDDLIPLIKKNLALNGVPNTPPSPPKGAPTKASVSAEALDWVALQNCSASKRHSIYSYSPMDLLLVIDCIYHPSLLPALVDTIDYLATPERTTVLVIVELRAEDVVREFLELWLAAGEGVWDIWHAHEVMEGPYAVWVGWKKGIDR</sequence>
<protein>
    <submittedName>
        <fullName evidence="1">Uncharacterized protein</fullName>
    </submittedName>
</protein>
<dbReference type="PANTHER" id="PTHR14614">
    <property type="entry name" value="HEPATOCELLULAR CARCINOMA-ASSOCIATED ANTIGEN"/>
    <property type="match status" value="1"/>
</dbReference>
<dbReference type="SUPFAM" id="SSF53335">
    <property type="entry name" value="S-adenosyl-L-methionine-dependent methyltransferases"/>
    <property type="match status" value="1"/>
</dbReference>
<gene>
    <name evidence="1" type="ORF">PHACADRAFT_209956</name>
</gene>
<keyword evidence="2" id="KW-1185">Reference proteome</keyword>
<dbReference type="AlphaFoldDB" id="K5W4R0"/>
<dbReference type="Gene3D" id="3.40.50.150">
    <property type="entry name" value="Vaccinia Virus protein VP39"/>
    <property type="match status" value="1"/>
</dbReference>
<reference evidence="1 2" key="1">
    <citation type="journal article" date="2012" name="BMC Genomics">
        <title>Comparative genomics of the white-rot fungi, Phanerochaete carnosa and P. chrysosporium, to elucidate the genetic basis of the distinct wood types they colonize.</title>
        <authorList>
            <person name="Suzuki H."/>
            <person name="MacDonald J."/>
            <person name="Syed K."/>
            <person name="Salamov A."/>
            <person name="Hori C."/>
            <person name="Aerts A."/>
            <person name="Henrissat B."/>
            <person name="Wiebenga A."/>
            <person name="vanKuyk P.A."/>
            <person name="Barry K."/>
            <person name="Lindquist E."/>
            <person name="LaButti K."/>
            <person name="Lapidus A."/>
            <person name="Lucas S."/>
            <person name="Coutinho P."/>
            <person name="Gong Y."/>
            <person name="Samejima M."/>
            <person name="Mahadevan R."/>
            <person name="Abou-Zaid M."/>
            <person name="de Vries R.P."/>
            <person name="Igarashi K."/>
            <person name="Yadav J.S."/>
            <person name="Grigoriev I.V."/>
            <person name="Master E.R."/>
        </authorList>
    </citation>
    <scope>NUCLEOTIDE SEQUENCE [LARGE SCALE GENOMIC DNA]</scope>
    <source>
        <strain evidence="1 2">HHB-10118-sp</strain>
    </source>
</reference>
<dbReference type="Proteomes" id="UP000008370">
    <property type="component" value="Unassembled WGS sequence"/>
</dbReference>
<dbReference type="InParanoid" id="K5W4R0"/>
<dbReference type="PANTHER" id="PTHR14614:SF109">
    <property type="entry name" value="RIBOSOMAL LYSINE N-METHYLTRANSFERASE 5"/>
    <property type="match status" value="1"/>
</dbReference>
<name>K5W4R0_PHACS</name>
<evidence type="ECO:0000313" key="2">
    <source>
        <dbReference type="Proteomes" id="UP000008370"/>
    </source>
</evidence>
<dbReference type="OrthoDB" id="2529286at2759"/>
<dbReference type="CDD" id="cd02440">
    <property type="entry name" value="AdoMet_MTases"/>
    <property type="match status" value="1"/>
</dbReference>
<dbReference type="GO" id="GO:0008757">
    <property type="term" value="F:S-adenosylmethionine-dependent methyltransferase activity"/>
    <property type="evidence" value="ECO:0007669"/>
    <property type="project" value="UniProtKB-ARBA"/>
</dbReference>
<dbReference type="GO" id="GO:0032991">
    <property type="term" value="C:protein-containing complex"/>
    <property type="evidence" value="ECO:0007669"/>
    <property type="project" value="TreeGrafter"/>
</dbReference>
<dbReference type="Pfam" id="PF10294">
    <property type="entry name" value="Methyltransf_16"/>
    <property type="match status" value="1"/>
</dbReference>
<dbReference type="STRING" id="650164.K5W4R0"/>
<dbReference type="GO" id="GO:0005829">
    <property type="term" value="C:cytosol"/>
    <property type="evidence" value="ECO:0007669"/>
    <property type="project" value="TreeGrafter"/>
</dbReference>
<dbReference type="KEGG" id="pco:PHACADRAFT_209956"/>
<dbReference type="RefSeq" id="XP_007396841.1">
    <property type="nucleotide sequence ID" value="XM_007396779.1"/>
</dbReference>